<dbReference type="InterPro" id="IPR023468">
    <property type="entry name" value="Riboflavin_kinase"/>
</dbReference>
<proteinExistence type="inferred from homology"/>
<protein>
    <recommendedName>
        <fullName evidence="15">Riboflavin biosynthesis protein</fullName>
    </recommendedName>
    <domain>
        <recommendedName>
            <fullName evidence="15">Riboflavin kinase</fullName>
            <ecNumber evidence="15">2.7.1.26</ecNumber>
        </recommendedName>
        <alternativeName>
            <fullName evidence="15">Flavokinase</fullName>
        </alternativeName>
    </domain>
    <domain>
        <recommendedName>
            <fullName evidence="15">FMN adenylyltransferase</fullName>
            <ecNumber evidence="15">2.7.7.2</ecNumber>
        </recommendedName>
        <alternativeName>
            <fullName evidence="15">FAD pyrophosphorylase</fullName>
        </alternativeName>
        <alternativeName>
            <fullName evidence="15">FAD synthase</fullName>
        </alternativeName>
    </domain>
</protein>
<evidence type="ECO:0000256" key="11">
    <source>
        <dbReference type="ARBA" id="ARBA00022840"/>
    </source>
</evidence>
<dbReference type="InterPro" id="IPR004821">
    <property type="entry name" value="Cyt_trans-like"/>
</dbReference>
<dbReference type="GO" id="GO:0009398">
    <property type="term" value="P:FMN biosynthetic process"/>
    <property type="evidence" value="ECO:0007669"/>
    <property type="project" value="UniProtKB-UniRule"/>
</dbReference>
<dbReference type="NCBIfam" id="NF004162">
    <property type="entry name" value="PRK05627.1-5"/>
    <property type="match status" value="1"/>
</dbReference>
<dbReference type="CDD" id="cd02064">
    <property type="entry name" value="FAD_synthetase_N"/>
    <property type="match status" value="1"/>
</dbReference>
<dbReference type="PANTHER" id="PTHR22749">
    <property type="entry name" value="RIBOFLAVIN KINASE/FMN ADENYLYLTRANSFERASE"/>
    <property type="match status" value="1"/>
</dbReference>
<dbReference type="UniPathway" id="UPA00276">
    <property type="reaction ID" value="UER00406"/>
</dbReference>
<evidence type="ECO:0000259" key="16">
    <source>
        <dbReference type="SMART" id="SM00904"/>
    </source>
</evidence>
<evidence type="ECO:0000313" key="18">
    <source>
        <dbReference type="Proteomes" id="UP000219036"/>
    </source>
</evidence>
<dbReference type="InterPro" id="IPR002606">
    <property type="entry name" value="Riboflavin_kinase_bac"/>
</dbReference>
<dbReference type="Proteomes" id="UP000219036">
    <property type="component" value="Unassembled WGS sequence"/>
</dbReference>
<evidence type="ECO:0000256" key="7">
    <source>
        <dbReference type="ARBA" id="ARBA00022695"/>
    </source>
</evidence>
<dbReference type="Pfam" id="PF01687">
    <property type="entry name" value="Flavokinase"/>
    <property type="match status" value="1"/>
</dbReference>
<keyword evidence="8 15" id="KW-0547">Nucleotide-binding</keyword>
<dbReference type="PANTHER" id="PTHR22749:SF6">
    <property type="entry name" value="RIBOFLAVIN KINASE"/>
    <property type="match status" value="1"/>
</dbReference>
<dbReference type="Gene3D" id="2.40.30.30">
    <property type="entry name" value="Riboflavin kinase-like"/>
    <property type="match status" value="1"/>
</dbReference>
<name>A0A285NA41_9AQUI</name>
<comment type="function">
    <text evidence="1">Catalyzes the phosphorylation of riboflavin to FMN followed by the adenylation of FMN to FAD.</text>
</comment>
<comment type="catalytic activity">
    <reaction evidence="13 15">
        <text>riboflavin + ATP = FMN + ADP + H(+)</text>
        <dbReference type="Rhea" id="RHEA:14357"/>
        <dbReference type="ChEBI" id="CHEBI:15378"/>
        <dbReference type="ChEBI" id="CHEBI:30616"/>
        <dbReference type="ChEBI" id="CHEBI:57986"/>
        <dbReference type="ChEBI" id="CHEBI:58210"/>
        <dbReference type="ChEBI" id="CHEBI:456216"/>
        <dbReference type="EC" id="2.7.1.26"/>
    </reaction>
</comment>
<dbReference type="AlphaFoldDB" id="A0A285NA41"/>
<evidence type="ECO:0000256" key="3">
    <source>
        <dbReference type="ARBA" id="ARBA00005201"/>
    </source>
</evidence>
<feature type="domain" description="Riboflavin kinase" evidence="16">
    <location>
        <begin position="180"/>
        <end position="304"/>
    </location>
</feature>
<evidence type="ECO:0000256" key="1">
    <source>
        <dbReference type="ARBA" id="ARBA00002121"/>
    </source>
</evidence>
<dbReference type="OrthoDB" id="9803667at2"/>
<dbReference type="GO" id="GO:0008531">
    <property type="term" value="F:riboflavin kinase activity"/>
    <property type="evidence" value="ECO:0007669"/>
    <property type="project" value="UniProtKB-UniRule"/>
</dbReference>
<keyword evidence="10 15" id="KW-0274">FAD</keyword>
<evidence type="ECO:0000256" key="15">
    <source>
        <dbReference type="PIRNR" id="PIRNR004491"/>
    </source>
</evidence>
<keyword evidence="12" id="KW-0511">Multifunctional enzyme</keyword>
<dbReference type="NCBIfam" id="NF004160">
    <property type="entry name" value="PRK05627.1-3"/>
    <property type="match status" value="1"/>
</dbReference>
<keyword evidence="9 15" id="KW-0418">Kinase</keyword>
<dbReference type="InterPro" id="IPR015865">
    <property type="entry name" value="Riboflavin_kinase_bac/euk"/>
</dbReference>
<evidence type="ECO:0000256" key="2">
    <source>
        <dbReference type="ARBA" id="ARBA00004726"/>
    </source>
</evidence>
<dbReference type="SMART" id="SM00904">
    <property type="entry name" value="Flavokinase"/>
    <property type="match status" value="1"/>
</dbReference>
<keyword evidence="5 15" id="KW-0288">FMN</keyword>
<gene>
    <name evidence="17" type="ORF">SAMN06265182_0644</name>
</gene>
<dbReference type="SUPFAM" id="SSF52374">
    <property type="entry name" value="Nucleotidylyl transferase"/>
    <property type="match status" value="1"/>
</dbReference>
<dbReference type="PIRSF" id="PIRSF004491">
    <property type="entry name" value="FAD_Synth"/>
    <property type="match status" value="1"/>
</dbReference>
<evidence type="ECO:0000256" key="14">
    <source>
        <dbReference type="ARBA" id="ARBA00049494"/>
    </source>
</evidence>
<evidence type="ECO:0000256" key="12">
    <source>
        <dbReference type="ARBA" id="ARBA00023268"/>
    </source>
</evidence>
<keyword evidence="18" id="KW-1185">Reference proteome</keyword>
<dbReference type="GO" id="GO:0003919">
    <property type="term" value="F:FMN adenylyltransferase activity"/>
    <property type="evidence" value="ECO:0007669"/>
    <property type="project" value="UniProtKB-UniRule"/>
</dbReference>
<evidence type="ECO:0000256" key="10">
    <source>
        <dbReference type="ARBA" id="ARBA00022827"/>
    </source>
</evidence>
<dbReference type="Pfam" id="PF06574">
    <property type="entry name" value="FAD_syn"/>
    <property type="match status" value="1"/>
</dbReference>
<comment type="pathway">
    <text evidence="3 15">Cofactor biosynthesis; FMN biosynthesis; FMN from riboflavin (ATP route): step 1/1.</text>
</comment>
<dbReference type="GO" id="GO:0006747">
    <property type="term" value="P:FAD biosynthetic process"/>
    <property type="evidence" value="ECO:0007669"/>
    <property type="project" value="UniProtKB-UniRule"/>
</dbReference>
<comment type="similarity">
    <text evidence="15">Belongs to the ribF family.</text>
</comment>
<dbReference type="UniPathway" id="UPA00277">
    <property type="reaction ID" value="UER00407"/>
</dbReference>
<evidence type="ECO:0000256" key="13">
    <source>
        <dbReference type="ARBA" id="ARBA00047880"/>
    </source>
</evidence>
<evidence type="ECO:0000313" key="17">
    <source>
        <dbReference type="EMBL" id="SNZ06342.1"/>
    </source>
</evidence>
<dbReference type="FunFam" id="3.40.50.620:FF:000021">
    <property type="entry name" value="Riboflavin biosynthesis protein"/>
    <property type="match status" value="1"/>
</dbReference>
<dbReference type="InterPro" id="IPR015864">
    <property type="entry name" value="FAD_synthase"/>
</dbReference>
<evidence type="ECO:0000256" key="8">
    <source>
        <dbReference type="ARBA" id="ARBA00022741"/>
    </source>
</evidence>
<dbReference type="NCBIfam" id="TIGR00125">
    <property type="entry name" value="cyt_tran_rel"/>
    <property type="match status" value="1"/>
</dbReference>
<accession>A0A285NA41</accession>
<dbReference type="InterPro" id="IPR014729">
    <property type="entry name" value="Rossmann-like_a/b/a_fold"/>
</dbReference>
<keyword evidence="4 15" id="KW-0285">Flavoprotein</keyword>
<reference evidence="18" key="1">
    <citation type="submission" date="2017-09" db="EMBL/GenBank/DDBJ databases">
        <authorList>
            <person name="Varghese N."/>
            <person name="Submissions S."/>
        </authorList>
    </citation>
    <scope>NUCLEOTIDE SEQUENCE [LARGE SCALE GENOMIC DNA]</scope>
    <source>
        <strain evidence="18">DSM 15103</strain>
    </source>
</reference>
<comment type="catalytic activity">
    <reaction evidence="14 15">
        <text>FMN + ATP + H(+) = FAD + diphosphate</text>
        <dbReference type="Rhea" id="RHEA:17237"/>
        <dbReference type="ChEBI" id="CHEBI:15378"/>
        <dbReference type="ChEBI" id="CHEBI:30616"/>
        <dbReference type="ChEBI" id="CHEBI:33019"/>
        <dbReference type="ChEBI" id="CHEBI:57692"/>
        <dbReference type="ChEBI" id="CHEBI:58210"/>
        <dbReference type="EC" id="2.7.7.2"/>
    </reaction>
</comment>
<keyword evidence="6 15" id="KW-0808">Transferase</keyword>
<dbReference type="Gene3D" id="3.40.50.620">
    <property type="entry name" value="HUPs"/>
    <property type="match status" value="1"/>
</dbReference>
<organism evidence="17 18">
    <name type="scientific">Persephonella hydrogeniphila</name>
    <dbReference type="NCBI Taxonomy" id="198703"/>
    <lineage>
        <taxon>Bacteria</taxon>
        <taxon>Pseudomonadati</taxon>
        <taxon>Aquificota</taxon>
        <taxon>Aquificia</taxon>
        <taxon>Aquificales</taxon>
        <taxon>Hydrogenothermaceae</taxon>
        <taxon>Persephonella</taxon>
    </lineage>
</organism>
<evidence type="ECO:0000256" key="6">
    <source>
        <dbReference type="ARBA" id="ARBA00022679"/>
    </source>
</evidence>
<dbReference type="GO" id="GO:0009231">
    <property type="term" value="P:riboflavin biosynthetic process"/>
    <property type="evidence" value="ECO:0007669"/>
    <property type="project" value="InterPro"/>
</dbReference>
<keyword evidence="7 15" id="KW-0548">Nucleotidyltransferase</keyword>
<sequence>MKVLKKEDLPLNEETVCTIGNFDGFHKGHAYILHRVKETAEQERKKSVVITFEPHPKKILFPEKAPCRITGLETKIDLLGTKGIDYLYIVHFDKKFAEKSPEEFIKFLSNQLKCKKLIVGHDWKFGYRGEGDIQKARELGEKYNLLVEVIPPIKSNNERISSTKIRKLLKEGKVEEVANLLGRMYCIKGKIEKGHQLGKKIGFPTINIKPPEDLCLKKGVYSGYVSFNGKMYPAVINYGNRPTVDGKELFIEAHIIDRKIDISEKEEVKIFFKRFIRDEKKFDSIEQLKKQIQSDIKNARKALEVR</sequence>
<dbReference type="EMBL" id="OBEI01000002">
    <property type="protein sequence ID" value="SNZ06342.1"/>
    <property type="molecule type" value="Genomic_DNA"/>
</dbReference>
<evidence type="ECO:0000256" key="9">
    <source>
        <dbReference type="ARBA" id="ARBA00022777"/>
    </source>
</evidence>
<dbReference type="EC" id="2.7.7.2" evidence="15"/>
<dbReference type="InterPro" id="IPR023465">
    <property type="entry name" value="Riboflavin_kinase_dom_sf"/>
</dbReference>
<dbReference type="RefSeq" id="WP_096999830.1">
    <property type="nucleotide sequence ID" value="NZ_OBEI01000002.1"/>
</dbReference>
<comment type="pathway">
    <text evidence="2 15">Cofactor biosynthesis; FAD biosynthesis; FAD from FMN: step 1/1.</text>
</comment>
<dbReference type="GO" id="GO:0005524">
    <property type="term" value="F:ATP binding"/>
    <property type="evidence" value="ECO:0007669"/>
    <property type="project" value="UniProtKB-UniRule"/>
</dbReference>
<dbReference type="SUPFAM" id="SSF82114">
    <property type="entry name" value="Riboflavin kinase-like"/>
    <property type="match status" value="1"/>
</dbReference>
<dbReference type="EC" id="2.7.1.26" evidence="15"/>
<dbReference type="NCBIfam" id="TIGR00083">
    <property type="entry name" value="ribF"/>
    <property type="match status" value="1"/>
</dbReference>
<evidence type="ECO:0000256" key="4">
    <source>
        <dbReference type="ARBA" id="ARBA00022630"/>
    </source>
</evidence>
<keyword evidence="11 15" id="KW-0067">ATP-binding</keyword>
<evidence type="ECO:0000256" key="5">
    <source>
        <dbReference type="ARBA" id="ARBA00022643"/>
    </source>
</evidence>